<name>A0A7G3ULN5_STRT9</name>
<accession>A0A7G3ULN5</accession>
<protein>
    <submittedName>
        <fullName evidence="3">Isochorismatase</fullName>
    </submittedName>
</protein>
<sequence length="211" mass="21415">MVGPSQPGPSGGGFVRDGVWHSVPRRDVPTAPAEALLLVDVQTAFLTGPDAVPDAPGLAARLGLLLERARAAGAVVVHLRNDGETGAPDEPGKPGWELRLPVRASAREVVVSKESDDGFDGTGLGALLDGHGVRSVVIAGVLSEMCVAATARGALDHGLRVVLPHDTHTTYGLDELPPAVVSKVAEHALGSDPEFVASAATVAFGAPGGGR</sequence>
<keyword evidence="1" id="KW-0378">Hydrolase</keyword>
<evidence type="ECO:0000259" key="2">
    <source>
        <dbReference type="Pfam" id="PF00857"/>
    </source>
</evidence>
<reference evidence="3 4" key="1">
    <citation type="journal article" date="2012" name="J. Bacteriol.">
        <title>Draft genome of Streptomyces tsukubaensis NRRL 18488, the producer of the clinically important immunosuppressant tacrolimus (FK506).</title>
        <authorList>
            <person name="Barreiro C."/>
            <person name="Prieto C."/>
            <person name="Sola-Landa A."/>
            <person name="Solera E."/>
            <person name="Martinez-Castro M."/>
            <person name="Perez-Redondo R."/>
            <person name="Garcia-Estrada C."/>
            <person name="Aparicio J.F."/>
            <person name="Fernandez-Martinez L.T."/>
            <person name="Santos-Aberturas J."/>
            <person name="Salehi-Najafabadi Z."/>
            <person name="Rodriguez-Garcia A."/>
            <person name="Tauch A."/>
            <person name="Martin J.F."/>
        </authorList>
    </citation>
    <scope>NUCLEOTIDE SEQUENCE [LARGE SCALE GENOMIC DNA]</scope>
    <source>
        <strain evidence="4">DSM 42081 / NBRC 108919 / NRRL 18488 / 9993</strain>
    </source>
</reference>
<dbReference type="Pfam" id="PF00857">
    <property type="entry name" value="Isochorismatase"/>
    <property type="match status" value="1"/>
</dbReference>
<evidence type="ECO:0000256" key="1">
    <source>
        <dbReference type="ARBA" id="ARBA00022801"/>
    </source>
</evidence>
<dbReference type="SUPFAM" id="SSF52499">
    <property type="entry name" value="Isochorismatase-like hydrolases"/>
    <property type="match status" value="1"/>
</dbReference>
<gene>
    <name evidence="3" type="ORF">STSU_004625</name>
</gene>
<dbReference type="InterPro" id="IPR000868">
    <property type="entry name" value="Isochorismatase-like_dom"/>
</dbReference>
<feature type="domain" description="Isochorismatase-like" evidence="2">
    <location>
        <begin position="35"/>
        <end position="173"/>
    </location>
</feature>
<dbReference type="InterPro" id="IPR036380">
    <property type="entry name" value="Isochorismatase-like_sf"/>
</dbReference>
<dbReference type="EMBL" id="CP029159">
    <property type="protein sequence ID" value="QKM71373.1"/>
    <property type="molecule type" value="Genomic_DNA"/>
</dbReference>
<dbReference type="InterPro" id="IPR050272">
    <property type="entry name" value="Isochorismatase-like_hydrls"/>
</dbReference>
<dbReference type="Gene3D" id="3.40.50.850">
    <property type="entry name" value="Isochorismatase-like"/>
    <property type="match status" value="1"/>
</dbReference>
<organism evidence="3 4">
    <name type="scientific">Streptomyces tsukubensis (strain DSM 42081 / NBRC 108919 / NRRL 18488 / 9993)</name>
    <dbReference type="NCBI Taxonomy" id="1114943"/>
    <lineage>
        <taxon>Bacteria</taxon>
        <taxon>Bacillati</taxon>
        <taxon>Actinomycetota</taxon>
        <taxon>Actinomycetes</taxon>
        <taxon>Kitasatosporales</taxon>
        <taxon>Streptomycetaceae</taxon>
        <taxon>Streptomyces</taxon>
    </lineage>
</organism>
<dbReference type="RefSeq" id="WP_100249036.1">
    <property type="nucleotide sequence ID" value="NZ_CP029159.1"/>
</dbReference>
<dbReference type="Proteomes" id="UP000005940">
    <property type="component" value="Chromosome"/>
</dbReference>
<dbReference type="GO" id="GO:0016787">
    <property type="term" value="F:hydrolase activity"/>
    <property type="evidence" value="ECO:0007669"/>
    <property type="project" value="UniProtKB-KW"/>
</dbReference>
<proteinExistence type="predicted"/>
<dbReference type="AlphaFoldDB" id="A0A7G3ULN5"/>
<dbReference type="PANTHER" id="PTHR43540:SF1">
    <property type="entry name" value="ISOCHORISMATASE HYDROLASE"/>
    <property type="match status" value="1"/>
</dbReference>
<keyword evidence="4" id="KW-1185">Reference proteome</keyword>
<dbReference type="PANTHER" id="PTHR43540">
    <property type="entry name" value="PEROXYUREIDOACRYLATE/UREIDOACRYLATE AMIDOHYDROLASE-RELATED"/>
    <property type="match status" value="1"/>
</dbReference>
<evidence type="ECO:0000313" key="4">
    <source>
        <dbReference type="Proteomes" id="UP000005940"/>
    </source>
</evidence>
<evidence type="ECO:0000313" key="3">
    <source>
        <dbReference type="EMBL" id="QKM71373.1"/>
    </source>
</evidence>